<sequence>MATSILTPPDSPEEVGEDTGAQNVLISMSTTFYPRKDPPTDLVIISSDNVFFSVHSRVLLFNSNNAFGGFLVQPGRNSFTVPESSKVFNLVLYAFYDLDPAHYTPTFEVLRGMLISLPQYGLPLEAPLARGKPIFNLLSGFAFTYPLEVYTLAAEHGLEHLAVDASGHLLTMPLHILSDELCLRMGSTYLRRLIFLHLGRTERLKALLRDAPSHEPTAECGAVDQMLKLKAAWREGTTSLCWDANAGTSVAIIHAILSPIADRLTCEDCKTATRERIRSLVVDWTMIKSTI</sequence>
<dbReference type="EMBL" id="KN824280">
    <property type="protein sequence ID" value="KIM32170.1"/>
    <property type="molecule type" value="Genomic_DNA"/>
</dbReference>
<accession>A0A0C3B5R4</accession>
<protein>
    <recommendedName>
        <fullName evidence="3">BTB domain-containing protein</fullName>
    </recommendedName>
</protein>
<dbReference type="HOGENOM" id="CLU_051530_2_0_1"/>
<dbReference type="STRING" id="933852.A0A0C3B5R4"/>
<dbReference type="Proteomes" id="UP000054097">
    <property type="component" value="Unassembled WGS sequence"/>
</dbReference>
<evidence type="ECO:0000313" key="2">
    <source>
        <dbReference type="Proteomes" id="UP000054097"/>
    </source>
</evidence>
<proteinExistence type="predicted"/>
<reference evidence="2" key="2">
    <citation type="submission" date="2015-01" db="EMBL/GenBank/DDBJ databases">
        <title>Evolutionary Origins and Diversification of the Mycorrhizal Mutualists.</title>
        <authorList>
            <consortium name="DOE Joint Genome Institute"/>
            <consortium name="Mycorrhizal Genomics Consortium"/>
            <person name="Kohler A."/>
            <person name="Kuo A."/>
            <person name="Nagy L.G."/>
            <person name="Floudas D."/>
            <person name="Copeland A."/>
            <person name="Barry K.W."/>
            <person name="Cichocki N."/>
            <person name="Veneault-Fourrey C."/>
            <person name="LaButti K."/>
            <person name="Lindquist E.A."/>
            <person name="Lipzen A."/>
            <person name="Lundell T."/>
            <person name="Morin E."/>
            <person name="Murat C."/>
            <person name="Riley R."/>
            <person name="Ohm R."/>
            <person name="Sun H."/>
            <person name="Tunlid A."/>
            <person name="Henrissat B."/>
            <person name="Grigoriev I.V."/>
            <person name="Hibbett D.S."/>
            <person name="Martin F."/>
        </authorList>
    </citation>
    <scope>NUCLEOTIDE SEQUENCE [LARGE SCALE GENOMIC DNA]</scope>
    <source>
        <strain evidence="2">MAFF 305830</strain>
    </source>
</reference>
<keyword evidence="2" id="KW-1185">Reference proteome</keyword>
<evidence type="ECO:0000313" key="1">
    <source>
        <dbReference type="EMBL" id="KIM32170.1"/>
    </source>
</evidence>
<gene>
    <name evidence="1" type="ORF">M408DRAFT_6496</name>
</gene>
<name>A0A0C3B5R4_SERVB</name>
<dbReference type="AlphaFoldDB" id="A0A0C3B5R4"/>
<reference evidence="1 2" key="1">
    <citation type="submission" date="2014-04" db="EMBL/GenBank/DDBJ databases">
        <authorList>
            <consortium name="DOE Joint Genome Institute"/>
            <person name="Kuo A."/>
            <person name="Zuccaro A."/>
            <person name="Kohler A."/>
            <person name="Nagy L.G."/>
            <person name="Floudas D."/>
            <person name="Copeland A."/>
            <person name="Barry K.W."/>
            <person name="Cichocki N."/>
            <person name="Veneault-Fourrey C."/>
            <person name="LaButti K."/>
            <person name="Lindquist E.A."/>
            <person name="Lipzen A."/>
            <person name="Lundell T."/>
            <person name="Morin E."/>
            <person name="Murat C."/>
            <person name="Sun H."/>
            <person name="Tunlid A."/>
            <person name="Henrissat B."/>
            <person name="Grigoriev I.V."/>
            <person name="Hibbett D.S."/>
            <person name="Martin F."/>
            <person name="Nordberg H.P."/>
            <person name="Cantor M.N."/>
            <person name="Hua S.X."/>
        </authorList>
    </citation>
    <scope>NUCLEOTIDE SEQUENCE [LARGE SCALE GENOMIC DNA]</scope>
    <source>
        <strain evidence="1 2">MAFF 305830</strain>
    </source>
</reference>
<dbReference type="OrthoDB" id="3265815at2759"/>
<evidence type="ECO:0008006" key="3">
    <source>
        <dbReference type="Google" id="ProtNLM"/>
    </source>
</evidence>
<organism evidence="1 2">
    <name type="scientific">Serendipita vermifera MAFF 305830</name>
    <dbReference type="NCBI Taxonomy" id="933852"/>
    <lineage>
        <taxon>Eukaryota</taxon>
        <taxon>Fungi</taxon>
        <taxon>Dikarya</taxon>
        <taxon>Basidiomycota</taxon>
        <taxon>Agaricomycotina</taxon>
        <taxon>Agaricomycetes</taxon>
        <taxon>Sebacinales</taxon>
        <taxon>Serendipitaceae</taxon>
        <taxon>Serendipita</taxon>
    </lineage>
</organism>